<dbReference type="EMBL" id="UOEK01000403">
    <property type="protein sequence ID" value="VAW07516.1"/>
    <property type="molecule type" value="Genomic_DNA"/>
</dbReference>
<feature type="transmembrane region" description="Helical" evidence="1">
    <location>
        <begin position="46"/>
        <end position="70"/>
    </location>
</feature>
<feature type="transmembrane region" description="Helical" evidence="1">
    <location>
        <begin position="12"/>
        <end position="34"/>
    </location>
</feature>
<keyword evidence="1" id="KW-0472">Membrane</keyword>
<keyword evidence="1" id="KW-0812">Transmembrane</keyword>
<dbReference type="AlphaFoldDB" id="A0A3B0TKE2"/>
<protein>
    <recommendedName>
        <fullName evidence="3">Cytochrome C biogenesis protein transmembrane domain-containing protein</fullName>
    </recommendedName>
</protein>
<evidence type="ECO:0000313" key="2">
    <source>
        <dbReference type="EMBL" id="VAW07516.1"/>
    </source>
</evidence>
<gene>
    <name evidence="2" type="ORF">MNBD_ACTINO02-1272</name>
</gene>
<sequence length="189" mass="19484">MSMKQDVALRRARIRFAATAIGVIVVGIAGYLGFTAFTGADRNIGTGVLVLGATTGFAAFFSPCSFPLMLTFLARRADESKRTAFLSALRVGAGAAALLGILAAVVAAGGAALASVVTFETVAGRIFRFAIGATLLIVGLRQARMLSFRIPGLDKIAGAAGTMFDPSRISSTGRSDFVYGFGYLLAGFG</sequence>
<proteinExistence type="predicted"/>
<accession>A0A3B0TKE2</accession>
<organism evidence="2">
    <name type="scientific">hydrothermal vent metagenome</name>
    <dbReference type="NCBI Taxonomy" id="652676"/>
    <lineage>
        <taxon>unclassified sequences</taxon>
        <taxon>metagenomes</taxon>
        <taxon>ecological metagenomes</taxon>
    </lineage>
</organism>
<evidence type="ECO:0008006" key="3">
    <source>
        <dbReference type="Google" id="ProtNLM"/>
    </source>
</evidence>
<reference evidence="2" key="1">
    <citation type="submission" date="2018-06" db="EMBL/GenBank/DDBJ databases">
        <authorList>
            <person name="Zhirakovskaya E."/>
        </authorList>
    </citation>
    <scope>NUCLEOTIDE SEQUENCE</scope>
</reference>
<name>A0A3B0TKE2_9ZZZZ</name>
<feature type="transmembrane region" description="Helical" evidence="1">
    <location>
        <begin position="122"/>
        <end position="140"/>
    </location>
</feature>
<keyword evidence="1" id="KW-1133">Transmembrane helix</keyword>
<evidence type="ECO:0000256" key="1">
    <source>
        <dbReference type="SAM" id="Phobius"/>
    </source>
</evidence>
<feature type="transmembrane region" description="Helical" evidence="1">
    <location>
        <begin position="91"/>
        <end position="116"/>
    </location>
</feature>